<gene>
    <name evidence="3" type="ORF">SAMN05444372_11729</name>
</gene>
<dbReference type="AlphaFoldDB" id="A0A1M5QJU5"/>
<sequence>MKTKLILYSLLLIIFSAQLQAQNRTIVNASNAEISDNLDLRAVASIFGDSENIQDFERRLNDPQVQISNLDLNNDDQVDYLRVLETVEQRTHLIVIQAVLDRDVYQDVATIDVEKDRSNNIHIQVVGNSFMYGQNYIYEPVYFNTPIIYNTFWTPNYRPYYSAWNWNYYPSYYNTWNPFPVFRYRNNINICFTNNNYYNYVNQRRSDHAVVLYNARRSNGYERLHPEYSFSRRNANVNNRFELVQGRISRNEVGYRDRNAAAIRDYVPGNRSSRETAVQNRTSSRAYSESRSNRTTENVSPRINSTTTNSRNRSNSSIGVSPTKRESTTDYSRNRENSSRNNSSVSIDRNQSNSQNRTRQSSEGSTQRTQSTRDYSQNRNIQATEGSVQRTQSTRDYSQNRNSQATEGSVQRTQSTKDYSQNRNSQAKEGSAQRTQSTKDYSENRRNTNRETASKRAETNNRSSSSRNTAPQNIDSQRGKSSTKNDNRRS</sequence>
<feature type="chain" id="PRO_5012341471" description="DUF3300 domain-containing protein" evidence="2">
    <location>
        <begin position="22"/>
        <end position="490"/>
    </location>
</feature>
<feature type="compositionally biased region" description="Polar residues" evidence="1">
    <location>
        <begin position="275"/>
        <end position="301"/>
    </location>
</feature>
<feature type="compositionally biased region" description="Polar residues" evidence="1">
    <location>
        <begin position="363"/>
        <end position="439"/>
    </location>
</feature>
<dbReference type="Proteomes" id="UP000184020">
    <property type="component" value="Unassembled WGS sequence"/>
</dbReference>
<feature type="compositionally biased region" description="Low complexity" evidence="1">
    <location>
        <begin position="302"/>
        <end position="318"/>
    </location>
</feature>
<evidence type="ECO:0000256" key="2">
    <source>
        <dbReference type="SAM" id="SignalP"/>
    </source>
</evidence>
<feature type="compositionally biased region" description="Basic and acidic residues" evidence="1">
    <location>
        <begin position="440"/>
        <end position="459"/>
    </location>
</feature>
<evidence type="ECO:0000313" key="3">
    <source>
        <dbReference type="EMBL" id="SHH13833.1"/>
    </source>
</evidence>
<dbReference type="RefSeq" id="WP_073021889.1">
    <property type="nucleotide sequence ID" value="NZ_FQWF01000017.1"/>
</dbReference>
<dbReference type="OrthoDB" id="939585at2"/>
<evidence type="ECO:0000256" key="1">
    <source>
        <dbReference type="SAM" id="MobiDB-lite"/>
    </source>
</evidence>
<dbReference type="EMBL" id="FQWF01000017">
    <property type="protein sequence ID" value="SHH13833.1"/>
    <property type="molecule type" value="Genomic_DNA"/>
</dbReference>
<evidence type="ECO:0008006" key="5">
    <source>
        <dbReference type="Google" id="ProtNLM"/>
    </source>
</evidence>
<feature type="region of interest" description="Disordered" evidence="1">
    <location>
        <begin position="266"/>
        <end position="490"/>
    </location>
</feature>
<accession>A0A1M5QJU5</accession>
<dbReference type="STRING" id="229205.SAMN05444372_11729"/>
<feature type="compositionally biased region" description="Polar residues" evidence="1">
    <location>
        <begin position="469"/>
        <end position="482"/>
    </location>
</feature>
<feature type="compositionally biased region" description="Basic and acidic residues" evidence="1">
    <location>
        <begin position="323"/>
        <end position="338"/>
    </location>
</feature>
<proteinExistence type="predicted"/>
<feature type="signal peptide" evidence="2">
    <location>
        <begin position="1"/>
        <end position="21"/>
    </location>
</feature>
<name>A0A1M5QJU5_9FLAO</name>
<keyword evidence="4" id="KW-1185">Reference proteome</keyword>
<evidence type="ECO:0000313" key="4">
    <source>
        <dbReference type="Proteomes" id="UP000184020"/>
    </source>
</evidence>
<keyword evidence="2" id="KW-0732">Signal</keyword>
<reference evidence="4" key="1">
    <citation type="submission" date="2016-11" db="EMBL/GenBank/DDBJ databases">
        <authorList>
            <person name="Varghese N."/>
            <person name="Submissions S."/>
        </authorList>
    </citation>
    <scope>NUCLEOTIDE SEQUENCE [LARGE SCALE GENOMIC DNA]</scope>
    <source>
        <strain evidence="4">DSM 17659</strain>
    </source>
</reference>
<feature type="compositionally biased region" description="Low complexity" evidence="1">
    <location>
        <begin position="339"/>
        <end position="362"/>
    </location>
</feature>
<protein>
    <recommendedName>
        <fullName evidence="5">DUF3300 domain-containing protein</fullName>
    </recommendedName>
</protein>
<organism evidence="3 4">
    <name type="scientific">Flavobacterium micromati</name>
    <dbReference type="NCBI Taxonomy" id="229205"/>
    <lineage>
        <taxon>Bacteria</taxon>
        <taxon>Pseudomonadati</taxon>
        <taxon>Bacteroidota</taxon>
        <taxon>Flavobacteriia</taxon>
        <taxon>Flavobacteriales</taxon>
        <taxon>Flavobacteriaceae</taxon>
        <taxon>Flavobacterium</taxon>
    </lineage>
</organism>